<name>A0A1E3QQK1_9ASCO</name>
<evidence type="ECO:0000313" key="2">
    <source>
        <dbReference type="Proteomes" id="UP000094336"/>
    </source>
</evidence>
<dbReference type="AlphaFoldDB" id="A0A1E3QQK1"/>
<dbReference type="EMBL" id="KV454431">
    <property type="protein sequence ID" value="ODQ79963.1"/>
    <property type="molecule type" value="Genomic_DNA"/>
</dbReference>
<dbReference type="RefSeq" id="XP_018985291.1">
    <property type="nucleotide sequence ID" value="XM_019127109.1"/>
</dbReference>
<reference evidence="2" key="1">
    <citation type="submission" date="2016-05" db="EMBL/GenBank/DDBJ databases">
        <title>Comparative genomics of biotechnologically important yeasts.</title>
        <authorList>
            <consortium name="DOE Joint Genome Institute"/>
            <person name="Riley R."/>
            <person name="Haridas S."/>
            <person name="Wolfe K.H."/>
            <person name="Lopes M.R."/>
            <person name="Hittinger C.T."/>
            <person name="Goker M."/>
            <person name="Salamov A."/>
            <person name="Wisecaver J."/>
            <person name="Long T.M."/>
            <person name="Aerts A.L."/>
            <person name="Barry K."/>
            <person name="Choi C."/>
            <person name="Clum A."/>
            <person name="Coughlan A.Y."/>
            <person name="Deshpande S."/>
            <person name="Douglass A.P."/>
            <person name="Hanson S.J."/>
            <person name="Klenk H.-P."/>
            <person name="Labutti K."/>
            <person name="Lapidus A."/>
            <person name="Lindquist E."/>
            <person name="Lipzen A."/>
            <person name="Meier-Kolthoff J.P."/>
            <person name="Ohm R.A."/>
            <person name="Otillar R.P."/>
            <person name="Pangilinan J."/>
            <person name="Peng Y."/>
            <person name="Rokas A."/>
            <person name="Rosa C.A."/>
            <person name="Scheuner C."/>
            <person name="Sibirny A.A."/>
            <person name="Slot J.C."/>
            <person name="Stielow J.B."/>
            <person name="Sun H."/>
            <person name="Kurtzman C.P."/>
            <person name="Blackwell M."/>
            <person name="Grigoriev I.V."/>
            <person name="Jeffries T.W."/>
        </authorList>
    </citation>
    <scope>NUCLEOTIDE SEQUENCE [LARGE SCALE GENOMIC DNA]</scope>
    <source>
        <strain evidence="2">NRRL Y-12698</strain>
    </source>
</reference>
<dbReference type="GeneID" id="30144962"/>
<dbReference type="Proteomes" id="UP000094336">
    <property type="component" value="Unassembled WGS sequence"/>
</dbReference>
<proteinExistence type="predicted"/>
<organism evidence="1 2">
    <name type="scientific">Babjeviella inositovora NRRL Y-12698</name>
    <dbReference type="NCBI Taxonomy" id="984486"/>
    <lineage>
        <taxon>Eukaryota</taxon>
        <taxon>Fungi</taxon>
        <taxon>Dikarya</taxon>
        <taxon>Ascomycota</taxon>
        <taxon>Saccharomycotina</taxon>
        <taxon>Pichiomycetes</taxon>
        <taxon>Serinales incertae sedis</taxon>
        <taxon>Babjeviella</taxon>
    </lineage>
</organism>
<protein>
    <submittedName>
        <fullName evidence="1">Uncharacterized protein</fullName>
    </submittedName>
</protein>
<accession>A0A1E3QQK1</accession>
<keyword evidence="2" id="KW-1185">Reference proteome</keyword>
<sequence length="70" mass="7897">METIARGQCMNGAVETVRETVSRLALFFHLQSRVPLGLQALHVDRLILYIQILYVNSEPNTGWTLKALSI</sequence>
<evidence type="ECO:0000313" key="1">
    <source>
        <dbReference type="EMBL" id="ODQ79963.1"/>
    </source>
</evidence>
<gene>
    <name evidence="1" type="ORF">BABINDRAFT_137848</name>
</gene>